<dbReference type="AlphaFoldDB" id="A0A4Y8DG35"/>
<feature type="compositionally biased region" description="Polar residues" evidence="1">
    <location>
        <begin position="238"/>
        <end position="248"/>
    </location>
</feature>
<evidence type="ECO:0000259" key="2">
    <source>
        <dbReference type="PROSITE" id="PS50030"/>
    </source>
</evidence>
<accession>A0A4Y8DG35</accession>
<dbReference type="PROSITE" id="PS50030">
    <property type="entry name" value="UBA"/>
    <property type="match status" value="1"/>
</dbReference>
<feature type="region of interest" description="Disordered" evidence="1">
    <location>
        <begin position="222"/>
        <end position="260"/>
    </location>
</feature>
<dbReference type="Proteomes" id="UP000297299">
    <property type="component" value="Unassembled WGS sequence"/>
</dbReference>
<sequence>MIDLNKSGSAHLAQRPVSEQTAQEAPQLTIGNVAELGFDNELIRFAVFHTNGSIWEAADVLLRLSDSFESRPDKGNAVGLLEFAVWISENDQIKALKILARLTYIAVRFRSGTPAQSDMQETSTSSKSFEKSNNETTQKQSTLEEVAEGGKSQSKETAGNGEGASAIANAVEEAKATLSSNKPASIVESREVSISCWSPGLESHQNKGKQLASSWKRDIRNTARSPAQKTTTTERQHVRMSNNSPNNKTQKETDSIRSKSKAVVTTIQSGTIFARPAVSSHTQSKGITAAIKEEAVDDRAATTNQGKKCF</sequence>
<dbReference type="OrthoDB" id="3564453at2759"/>
<evidence type="ECO:0000256" key="1">
    <source>
        <dbReference type="SAM" id="MobiDB-lite"/>
    </source>
</evidence>
<feature type="domain" description="UBA" evidence="2">
    <location>
        <begin position="16"/>
        <end position="64"/>
    </location>
</feature>
<feature type="region of interest" description="Disordered" evidence="1">
    <location>
        <begin position="1"/>
        <end position="24"/>
    </location>
</feature>
<protein>
    <recommendedName>
        <fullName evidence="2">UBA domain-containing protein</fullName>
    </recommendedName>
</protein>
<gene>
    <name evidence="3" type="ORF">BOTCAL_0012g00510</name>
</gene>
<proteinExistence type="predicted"/>
<comment type="caution">
    <text evidence="3">The sequence shown here is derived from an EMBL/GenBank/DDBJ whole genome shotgun (WGS) entry which is preliminary data.</text>
</comment>
<organism evidence="3 4">
    <name type="scientific">Botryotinia calthae</name>
    <dbReference type="NCBI Taxonomy" id="38488"/>
    <lineage>
        <taxon>Eukaryota</taxon>
        <taxon>Fungi</taxon>
        <taxon>Dikarya</taxon>
        <taxon>Ascomycota</taxon>
        <taxon>Pezizomycotina</taxon>
        <taxon>Leotiomycetes</taxon>
        <taxon>Helotiales</taxon>
        <taxon>Sclerotiniaceae</taxon>
        <taxon>Botryotinia</taxon>
    </lineage>
</organism>
<keyword evidence="4" id="KW-1185">Reference proteome</keyword>
<dbReference type="InterPro" id="IPR015940">
    <property type="entry name" value="UBA"/>
</dbReference>
<dbReference type="EMBL" id="PHWZ01000012">
    <property type="protein sequence ID" value="TEY85794.1"/>
    <property type="molecule type" value="Genomic_DNA"/>
</dbReference>
<feature type="compositionally biased region" description="Polar residues" evidence="1">
    <location>
        <begin position="222"/>
        <end position="231"/>
    </location>
</feature>
<evidence type="ECO:0000313" key="4">
    <source>
        <dbReference type="Proteomes" id="UP000297299"/>
    </source>
</evidence>
<reference evidence="3 4" key="1">
    <citation type="submission" date="2017-11" db="EMBL/GenBank/DDBJ databases">
        <title>Comparative genomics of Botrytis spp.</title>
        <authorList>
            <person name="Valero-Jimenez C.A."/>
            <person name="Tapia P."/>
            <person name="Veloso J."/>
            <person name="Silva-Moreno E."/>
            <person name="Staats M."/>
            <person name="Valdes J.H."/>
            <person name="Van Kan J.A.L."/>
        </authorList>
    </citation>
    <scope>NUCLEOTIDE SEQUENCE [LARGE SCALE GENOMIC DNA]</scope>
    <source>
        <strain evidence="3 4">MUCL2830</strain>
    </source>
</reference>
<feature type="region of interest" description="Disordered" evidence="1">
    <location>
        <begin position="113"/>
        <end position="163"/>
    </location>
</feature>
<name>A0A4Y8DG35_9HELO</name>
<evidence type="ECO:0000313" key="3">
    <source>
        <dbReference type="EMBL" id="TEY85794.1"/>
    </source>
</evidence>